<keyword evidence="3" id="KW-1185">Reference proteome</keyword>
<sequence length="60" mass="6111">MRSFPVVAPNSTVIFIGLAFSRILHAGSNAFLTAPGNSAGTSTSGGHCATPEPDRMAHLA</sequence>
<proteinExistence type="predicted"/>
<reference evidence="3" key="1">
    <citation type="submission" date="2016-12" db="EMBL/GenBank/DDBJ databases">
        <authorList>
            <person name="Brunel B."/>
        </authorList>
    </citation>
    <scope>NUCLEOTIDE SEQUENCE [LARGE SCALE GENOMIC DNA]</scope>
</reference>
<evidence type="ECO:0000313" key="3">
    <source>
        <dbReference type="Proteomes" id="UP000245698"/>
    </source>
</evidence>
<accession>A0A2P9AI04</accession>
<evidence type="ECO:0000256" key="1">
    <source>
        <dbReference type="SAM" id="MobiDB-lite"/>
    </source>
</evidence>
<dbReference type="EMBL" id="FUIG01000023">
    <property type="protein sequence ID" value="SJM30760.1"/>
    <property type="molecule type" value="Genomic_DNA"/>
</dbReference>
<gene>
    <name evidence="2" type="ORF">BQ8482_170115</name>
</gene>
<feature type="region of interest" description="Disordered" evidence="1">
    <location>
        <begin position="35"/>
        <end position="60"/>
    </location>
</feature>
<evidence type="ECO:0000313" key="2">
    <source>
        <dbReference type="EMBL" id="SJM30760.1"/>
    </source>
</evidence>
<dbReference type="AlphaFoldDB" id="A0A2P9AI04"/>
<organism evidence="2 3">
    <name type="scientific">Mesorhizobium delmotii</name>
    <dbReference type="NCBI Taxonomy" id="1631247"/>
    <lineage>
        <taxon>Bacteria</taxon>
        <taxon>Pseudomonadati</taxon>
        <taxon>Pseudomonadota</taxon>
        <taxon>Alphaproteobacteria</taxon>
        <taxon>Hyphomicrobiales</taxon>
        <taxon>Phyllobacteriaceae</taxon>
        <taxon>Mesorhizobium</taxon>
    </lineage>
</organism>
<feature type="compositionally biased region" description="Polar residues" evidence="1">
    <location>
        <begin position="35"/>
        <end position="45"/>
    </location>
</feature>
<dbReference type="Proteomes" id="UP000245698">
    <property type="component" value="Unassembled WGS sequence"/>
</dbReference>
<name>A0A2P9AI04_9HYPH</name>
<protein>
    <submittedName>
        <fullName evidence="2">Uncharacterized protein</fullName>
    </submittedName>
</protein>